<dbReference type="InterPro" id="IPR050559">
    <property type="entry name" value="P-Pant_transferase_sf"/>
</dbReference>
<dbReference type="GO" id="GO:0019878">
    <property type="term" value="P:lysine biosynthetic process via aminoadipic acid"/>
    <property type="evidence" value="ECO:0007669"/>
    <property type="project" value="TreeGrafter"/>
</dbReference>
<proteinExistence type="inferred from homology"/>
<dbReference type="RefSeq" id="WP_091816530.1">
    <property type="nucleotide sequence ID" value="NZ_FNNE01000010.1"/>
</dbReference>
<keyword evidence="2 4" id="KW-0808">Transferase</keyword>
<dbReference type="PANTHER" id="PTHR12215:SF10">
    <property type="entry name" value="L-AMINOADIPATE-SEMIALDEHYDE DEHYDROGENASE-PHOSPHOPANTETHEINYL TRANSFERASE"/>
    <property type="match status" value="1"/>
</dbReference>
<feature type="domain" description="4'-phosphopantetheinyl transferase" evidence="3">
    <location>
        <begin position="110"/>
        <end position="205"/>
    </location>
</feature>
<evidence type="ECO:0000256" key="1">
    <source>
        <dbReference type="ARBA" id="ARBA00010990"/>
    </source>
</evidence>
<dbReference type="Proteomes" id="UP000199675">
    <property type="component" value="Unassembled WGS sequence"/>
</dbReference>
<accession>A0A1H3C9V5</accession>
<dbReference type="Gene3D" id="3.90.470.20">
    <property type="entry name" value="4'-phosphopantetheinyl transferase domain"/>
    <property type="match status" value="1"/>
</dbReference>
<evidence type="ECO:0000259" key="3">
    <source>
        <dbReference type="Pfam" id="PF01648"/>
    </source>
</evidence>
<dbReference type="GO" id="GO:0000287">
    <property type="term" value="F:magnesium ion binding"/>
    <property type="evidence" value="ECO:0007669"/>
    <property type="project" value="InterPro"/>
</dbReference>
<dbReference type="OrthoDB" id="9808281at2"/>
<protein>
    <submittedName>
        <fullName evidence="4">4'-phosphopantetheinyl transferase</fullName>
    </submittedName>
</protein>
<reference evidence="4 5" key="1">
    <citation type="submission" date="2016-10" db="EMBL/GenBank/DDBJ databases">
        <authorList>
            <person name="de Groot N.N."/>
        </authorList>
    </citation>
    <scope>NUCLEOTIDE SEQUENCE [LARGE SCALE GENOMIC DNA]</scope>
    <source>
        <strain evidence="4 5">CGMCC 1.7059</strain>
    </source>
</reference>
<dbReference type="Pfam" id="PF01648">
    <property type="entry name" value="ACPS"/>
    <property type="match status" value="1"/>
</dbReference>
<dbReference type="GO" id="GO:0008897">
    <property type="term" value="F:holo-[acyl-carrier-protein] synthase activity"/>
    <property type="evidence" value="ECO:0007669"/>
    <property type="project" value="InterPro"/>
</dbReference>
<dbReference type="InterPro" id="IPR008278">
    <property type="entry name" value="4-PPantetheinyl_Trfase_dom"/>
</dbReference>
<gene>
    <name evidence="4" type="ORF">SAMN04487960_11092</name>
</gene>
<keyword evidence="5" id="KW-1185">Reference proteome</keyword>
<comment type="similarity">
    <text evidence="1">Belongs to the P-Pant transferase superfamily. Gsp/Sfp/HetI/AcpT family.</text>
</comment>
<dbReference type="AlphaFoldDB" id="A0A1H3C9V5"/>
<dbReference type="InterPro" id="IPR037143">
    <property type="entry name" value="4-PPantetheinyl_Trfase_dom_sf"/>
</dbReference>
<dbReference type="STRING" id="488533.SAMN04487960_11092"/>
<evidence type="ECO:0000256" key="2">
    <source>
        <dbReference type="ARBA" id="ARBA00022679"/>
    </source>
</evidence>
<sequence>MAGSSNDCNPEATIAIWLSHCEASTTPEPPDWLSASEQARAEGLHQTSLNDFVHSRWLIRQALAGASGHPVADCRPVADRPVASSTPPGWSLSLSHSHGLVACATSTASGVGIDIEPNSRHSQWHKVVRRWFTEREQHWLLANDRLEDFLRVWTLKEAWLKATGRGIAGNLQTLEVLADGHLLGDQPSNDWQASVGTMAGFTIAVVYHGGHPSPPASALLAGGHIEGLLAAETVTENPVHWHFHNTIAQAGECHL</sequence>
<evidence type="ECO:0000313" key="4">
    <source>
        <dbReference type="EMBL" id="SDX50901.1"/>
    </source>
</evidence>
<evidence type="ECO:0000313" key="5">
    <source>
        <dbReference type="Proteomes" id="UP000199675"/>
    </source>
</evidence>
<name>A0A1H3C9V5_9GAMM</name>
<dbReference type="EMBL" id="FNNE01000010">
    <property type="protein sequence ID" value="SDX50901.1"/>
    <property type="molecule type" value="Genomic_DNA"/>
</dbReference>
<dbReference type="SUPFAM" id="SSF56214">
    <property type="entry name" value="4'-phosphopantetheinyl transferase"/>
    <property type="match status" value="2"/>
</dbReference>
<dbReference type="PANTHER" id="PTHR12215">
    <property type="entry name" value="PHOSPHOPANTETHEINE TRANSFERASE"/>
    <property type="match status" value="1"/>
</dbReference>
<dbReference type="GO" id="GO:0005829">
    <property type="term" value="C:cytosol"/>
    <property type="evidence" value="ECO:0007669"/>
    <property type="project" value="TreeGrafter"/>
</dbReference>
<organism evidence="4 5">
    <name type="scientific">Marinobacter mobilis</name>
    <dbReference type="NCBI Taxonomy" id="488533"/>
    <lineage>
        <taxon>Bacteria</taxon>
        <taxon>Pseudomonadati</taxon>
        <taxon>Pseudomonadota</taxon>
        <taxon>Gammaproteobacteria</taxon>
        <taxon>Pseudomonadales</taxon>
        <taxon>Marinobacteraceae</taxon>
        <taxon>Marinobacter</taxon>
    </lineage>
</organism>